<dbReference type="Gene3D" id="1.10.630.10">
    <property type="entry name" value="Cytochrome P450"/>
    <property type="match status" value="3"/>
</dbReference>
<dbReference type="EMBL" id="JADBGQ010000005">
    <property type="protein sequence ID" value="KAG5398192.1"/>
    <property type="molecule type" value="Genomic_DNA"/>
</dbReference>
<accession>A0ABQ7MHH5</accession>
<dbReference type="PANTHER" id="PTHR24298">
    <property type="entry name" value="FLAVONOID 3'-MONOOXYGENASE-RELATED"/>
    <property type="match status" value="1"/>
</dbReference>
<feature type="signal peptide" evidence="11">
    <location>
        <begin position="1"/>
        <end position="21"/>
    </location>
</feature>
<organism evidence="12 13">
    <name type="scientific">Brassica rapa subsp. trilocularis</name>
    <dbReference type="NCBI Taxonomy" id="1813537"/>
    <lineage>
        <taxon>Eukaryota</taxon>
        <taxon>Viridiplantae</taxon>
        <taxon>Streptophyta</taxon>
        <taxon>Embryophyta</taxon>
        <taxon>Tracheophyta</taxon>
        <taxon>Spermatophyta</taxon>
        <taxon>Magnoliopsida</taxon>
        <taxon>eudicotyledons</taxon>
        <taxon>Gunneridae</taxon>
        <taxon>Pentapetalae</taxon>
        <taxon>rosids</taxon>
        <taxon>malvids</taxon>
        <taxon>Brassicales</taxon>
        <taxon>Brassicaceae</taxon>
        <taxon>Brassiceae</taxon>
        <taxon>Brassica</taxon>
    </lineage>
</organism>
<keyword evidence="7" id="KW-1133">Transmembrane helix</keyword>
<evidence type="ECO:0000256" key="10">
    <source>
        <dbReference type="ARBA" id="ARBA00023136"/>
    </source>
</evidence>
<comment type="similarity">
    <text evidence="3">Belongs to the cytochrome P450 family.</text>
</comment>
<evidence type="ECO:0000313" key="13">
    <source>
        <dbReference type="Proteomes" id="UP000823674"/>
    </source>
</evidence>
<evidence type="ECO:0000256" key="8">
    <source>
        <dbReference type="ARBA" id="ARBA00023002"/>
    </source>
</evidence>
<sequence length="1526" mass="173317">MINVVMMILLCLISLLCFVTFFKKPKDSSDLPPSPPSMPIIGHLHLLLSSLIHKSFQKISSNYGPLLHLRIFNVPIVLVSSASVANEIFKSHDVNISSRGLPPIDESLFFGSSGFFSAPHGDYWKFMKKLIVAKLLGPQAIERSRTIREEELERFYFDLLEKAMKKETVEIRREAMKFTNNSTCKMIIGRRCWEENGEGERVRGLITESIALTKKVLFATLLRKPLEKLGIPLFKKEIMDISSRYNEVLESFLVEHETKLEKHHQGKDLMDVLLEAKEDENAEYKITRDHIKSLFVELFLGGTDTSKQTIQWTMAIIINNPKVIERLREEMDSVVGKSRLIQETDLPNFPYLQAVIKEGLRMYPPVPLFGRRLQEGCKMGGFYVAEKTTLVVNGYAIMRDPNYWEDPDEFKPERFIGEQGDEIREQVLKYLSFGSGRRGCPGSNLAYIFLGTAIGMMIQCFDWRIKEVTVNLEETLSGMVLTMAHPLKCTPVPRICSFPKPKDGFELPPSPPSLPIIGHLHLLLTGSTHKALQKLSSRYGPLFHLNIFSVPVIFVSSASVAYEIFREHDVNFSFRGTPPIDESLLVGSFGFFTAPYGDYWKFMKKIMVTKLLGPQALERSRGIRDYERERLYASLLDKAVRNESVEIGKEAMKFANNIICKMIMGRSCNEENGEAERVRDLVAESTALTMKIFVANMFQRPLKKLGITLFRNEIMSVSCRFDEVLERILEEHEKKKDDDQDMDLVDVLLETCRDETAEYRITRNHIKSLFLDLVIAGSDTSRHATQWTMAEIINNPKVLERLREEIGSVVGETRLVQETDLENLPYLQATVKEGLRLHPPGALFARSSREGCKIRGFYVPENTPLVVNAYAVMRDPDSWENPNEFKPERFIGFPCSRQQDERDHALKYIPFGSGRRGCPGSNLSYIIVGTAIGVMVQCFDWKIKADEFDMDEAPRALVLTMARPLKCIPVARTCRFQVPDLESDVTELSDIILKKQQGQSYVPLEETYESLHVETSGGSDGHGYVSRILRYRQSSMKKSSFSLGKTKEPRVGCDFPPSPPSLPVIGHLHLLLSTLVHKSLQKISSNYGPFLHLRIFNTPIILVSSASVAYEIFRAHDVNVSSRGVPAVDGSLLFGSSGVLNAPCGDYWKFMKKLMVTKLLGPQAQEQSRGIRADEINRFYGKLLNKARKKESVDVGKEAMNLVNNIMCMMSMGRRFSEEDGEAERLKGLVTEWSGLIKRMFLAVLFRRQLEKIGISLFKNEIMRVSNRCDEMLERVLVGHKEEPDKDQGKDMMDVLLAAYEDKKAEYKITMNHIKAFFVELLFGAIDTSSTTILWAMAEIINNPNVLEKLRKELDSVVGQTRLIQETDIPNLPYLQAVVKETLRLHPPGPLVPREFQKECEIGGFYIPEKTRLVVNVYDIMRDPDLWEDPLKFMPERFLASSKSGQEDERKEKILKYLPFGSGRRGCPGSALGYIVVGTAIGVIVHGFEWIIDGDKVNMEEVMEGVILTMAHPLKFTPVARYVPLP</sequence>
<reference evidence="12 13" key="1">
    <citation type="submission" date="2021-03" db="EMBL/GenBank/DDBJ databases">
        <authorList>
            <person name="King G.J."/>
            <person name="Bancroft I."/>
            <person name="Baten A."/>
            <person name="Bloomfield J."/>
            <person name="Borpatragohain P."/>
            <person name="He Z."/>
            <person name="Irish N."/>
            <person name="Irwin J."/>
            <person name="Liu K."/>
            <person name="Mauleon R.P."/>
            <person name="Moore J."/>
            <person name="Morris R."/>
            <person name="Ostergaard L."/>
            <person name="Wang B."/>
            <person name="Wells R."/>
        </authorList>
    </citation>
    <scope>NUCLEOTIDE SEQUENCE [LARGE SCALE GENOMIC DNA]</scope>
    <source>
        <strain evidence="12">R-o-18</strain>
        <tissue evidence="12">Leaf</tissue>
    </source>
</reference>
<feature type="chain" id="PRO_5046851209" description="Cytochrome P450" evidence="11">
    <location>
        <begin position="22"/>
        <end position="1526"/>
    </location>
</feature>
<comment type="cofactor">
    <cofactor evidence="1">
        <name>heme</name>
        <dbReference type="ChEBI" id="CHEBI:30413"/>
    </cofactor>
</comment>
<keyword evidence="4" id="KW-0408">Iron</keyword>
<keyword evidence="13" id="KW-1185">Reference proteome</keyword>
<keyword evidence="8" id="KW-0560">Oxidoreductase</keyword>
<evidence type="ECO:0000256" key="7">
    <source>
        <dbReference type="ARBA" id="ARBA00022989"/>
    </source>
</evidence>
<keyword evidence="10" id="KW-0472">Membrane</keyword>
<comment type="caution">
    <text evidence="12">The sequence shown here is derived from an EMBL/GenBank/DDBJ whole genome shotgun (WGS) entry which is preliminary data.</text>
</comment>
<dbReference type="SUPFAM" id="SSF48264">
    <property type="entry name" value="Cytochrome P450"/>
    <property type="match status" value="3"/>
</dbReference>
<evidence type="ECO:0008006" key="14">
    <source>
        <dbReference type="Google" id="ProtNLM"/>
    </source>
</evidence>
<keyword evidence="11" id="KW-0732">Signal</keyword>
<dbReference type="InterPro" id="IPR001128">
    <property type="entry name" value="Cyt_P450"/>
</dbReference>
<dbReference type="InterPro" id="IPR051103">
    <property type="entry name" value="Plant_metabolite_P450s"/>
</dbReference>
<name>A0ABQ7MHH5_BRACM</name>
<dbReference type="CDD" id="cd20655">
    <property type="entry name" value="CYP93"/>
    <property type="match status" value="3"/>
</dbReference>
<evidence type="ECO:0000256" key="3">
    <source>
        <dbReference type="ARBA" id="ARBA00010617"/>
    </source>
</evidence>
<dbReference type="Proteomes" id="UP000823674">
    <property type="component" value="Chromosome A05"/>
</dbReference>
<evidence type="ECO:0000256" key="6">
    <source>
        <dbReference type="ARBA" id="ARBA00022723"/>
    </source>
</evidence>
<dbReference type="PRINTS" id="PR00463">
    <property type="entry name" value="EP450I"/>
</dbReference>
<gene>
    <name evidence="12" type="primary">A05p038640.1_BraROA</name>
    <name evidence="12" type="ORF">IGI04_020006</name>
</gene>
<dbReference type="PANTHER" id="PTHR24298:SF475">
    <property type="entry name" value="CYTOCHROME P450 705A5-RELATED"/>
    <property type="match status" value="1"/>
</dbReference>
<evidence type="ECO:0000256" key="11">
    <source>
        <dbReference type="SAM" id="SignalP"/>
    </source>
</evidence>
<evidence type="ECO:0000256" key="5">
    <source>
        <dbReference type="ARBA" id="ARBA00022692"/>
    </source>
</evidence>
<keyword evidence="4" id="KW-0349">Heme</keyword>
<evidence type="ECO:0000256" key="4">
    <source>
        <dbReference type="ARBA" id="ARBA00022617"/>
    </source>
</evidence>
<evidence type="ECO:0000256" key="1">
    <source>
        <dbReference type="ARBA" id="ARBA00001971"/>
    </source>
</evidence>
<evidence type="ECO:0000256" key="2">
    <source>
        <dbReference type="ARBA" id="ARBA00004167"/>
    </source>
</evidence>
<keyword evidence="6" id="KW-0479">Metal-binding</keyword>
<dbReference type="PRINTS" id="PR00385">
    <property type="entry name" value="P450"/>
</dbReference>
<keyword evidence="9" id="KW-0503">Monooxygenase</keyword>
<evidence type="ECO:0000256" key="9">
    <source>
        <dbReference type="ARBA" id="ARBA00023033"/>
    </source>
</evidence>
<keyword evidence="5" id="KW-0812">Transmembrane</keyword>
<proteinExistence type="inferred from homology"/>
<dbReference type="InterPro" id="IPR017972">
    <property type="entry name" value="Cyt_P450_CS"/>
</dbReference>
<comment type="subcellular location">
    <subcellularLocation>
        <location evidence="2">Membrane</location>
        <topology evidence="2">Single-pass membrane protein</topology>
    </subcellularLocation>
</comment>
<dbReference type="PROSITE" id="PS00086">
    <property type="entry name" value="CYTOCHROME_P450"/>
    <property type="match status" value="3"/>
</dbReference>
<dbReference type="InterPro" id="IPR002401">
    <property type="entry name" value="Cyt_P450_E_grp-I"/>
</dbReference>
<protein>
    <recommendedName>
        <fullName evidence="14">Cytochrome P450</fullName>
    </recommendedName>
</protein>
<dbReference type="InterPro" id="IPR036396">
    <property type="entry name" value="Cyt_P450_sf"/>
</dbReference>
<dbReference type="Pfam" id="PF00067">
    <property type="entry name" value="p450"/>
    <property type="match status" value="3"/>
</dbReference>
<evidence type="ECO:0000313" key="12">
    <source>
        <dbReference type="EMBL" id="KAG5398192.1"/>
    </source>
</evidence>